<keyword evidence="7 10" id="KW-0067">ATP-binding</keyword>
<feature type="binding site" evidence="10">
    <location>
        <position position="242"/>
    </location>
    <ligand>
        <name>ATP</name>
        <dbReference type="ChEBI" id="CHEBI:30616"/>
    </ligand>
</feature>
<dbReference type="GO" id="GO:0008270">
    <property type="term" value="F:zinc ion binding"/>
    <property type="evidence" value="ECO:0007669"/>
    <property type="project" value="InterPro"/>
</dbReference>
<feature type="domain" description="Aminoacyl-tRNA synthetase class I anticodon-binding" evidence="12">
    <location>
        <begin position="332"/>
        <end position="466"/>
    </location>
</feature>
<gene>
    <name evidence="10" type="primary">gltX</name>
    <name evidence="13" type="ORF">J120_01815</name>
</gene>
<evidence type="ECO:0000256" key="1">
    <source>
        <dbReference type="ARBA" id="ARBA00004496"/>
    </source>
</evidence>
<keyword evidence="5 10" id="KW-0436">Ligase</keyword>
<evidence type="ECO:0000259" key="12">
    <source>
        <dbReference type="Pfam" id="PF19269"/>
    </source>
</evidence>
<dbReference type="GO" id="GO:0004818">
    <property type="term" value="F:glutamate-tRNA ligase activity"/>
    <property type="evidence" value="ECO:0007669"/>
    <property type="project" value="UniProtKB-UniRule"/>
</dbReference>
<evidence type="ECO:0000256" key="7">
    <source>
        <dbReference type="ARBA" id="ARBA00022840"/>
    </source>
</evidence>
<evidence type="ECO:0000256" key="3">
    <source>
        <dbReference type="ARBA" id="ARBA00011245"/>
    </source>
</evidence>
<dbReference type="InterPro" id="IPR033910">
    <property type="entry name" value="GluRS_core"/>
</dbReference>
<keyword evidence="6 10" id="KW-0547">Nucleotide-binding</keyword>
<dbReference type="Gene3D" id="3.40.50.620">
    <property type="entry name" value="HUPs"/>
    <property type="match status" value="1"/>
</dbReference>
<feature type="short sequence motif" description="'KMSKS' region" evidence="10">
    <location>
        <begin position="239"/>
        <end position="243"/>
    </location>
</feature>
<evidence type="ECO:0000313" key="13">
    <source>
        <dbReference type="EMBL" id="KIX85656.1"/>
    </source>
</evidence>
<dbReference type="InterPro" id="IPR004527">
    <property type="entry name" value="Glu-tRNA-ligase_bac/mito"/>
</dbReference>
<comment type="similarity">
    <text evidence="2 10">Belongs to the class-I aminoacyl-tRNA synthetase family. Glutamate--tRNA ligase type 1 subfamily.</text>
</comment>
<name>A0A0D2JF48_9BACT</name>
<comment type="caution">
    <text evidence="13">The sequence shown here is derived from an EMBL/GenBank/DDBJ whole genome shotgun (WGS) entry which is preliminary data.</text>
</comment>
<keyword evidence="9 10" id="KW-0030">Aminoacyl-tRNA synthetase</keyword>
<dbReference type="Pfam" id="PF00749">
    <property type="entry name" value="tRNA-synt_1c"/>
    <property type="match status" value="1"/>
</dbReference>
<comment type="caution">
    <text evidence="10">Lacks conserved residue(s) required for the propagation of feature annotation.</text>
</comment>
<reference evidence="13 14" key="1">
    <citation type="journal article" date="2013" name="Proc. Natl. Acad. Sci. U.S.A.">
        <title>Candidate phylum TM6 genome recovered from a hospital sink biofilm provides genomic insights into this uncultivated phylum.</title>
        <authorList>
            <person name="McLean J.S."/>
            <person name="Lombardo M.J."/>
            <person name="Badger J.H."/>
            <person name="Edlund A."/>
            <person name="Novotny M."/>
            <person name="Yee-Greenbaum J."/>
            <person name="Vyahhi N."/>
            <person name="Hall A.P."/>
            <person name="Yang Y."/>
            <person name="Dupont C.L."/>
            <person name="Ziegler M.G."/>
            <person name="Chitsaz H."/>
            <person name="Allen A.E."/>
            <person name="Yooseph S."/>
            <person name="Tesler G."/>
            <person name="Pevzner P.A."/>
            <person name="Friedman R.M."/>
            <person name="Nealson K.H."/>
            <person name="Venter J.C."/>
            <person name="Lasken R.S."/>
        </authorList>
    </citation>
    <scope>NUCLEOTIDE SEQUENCE [LARGE SCALE GENOMIC DNA]</scope>
    <source>
        <strain evidence="13 14">TM6SC1</strain>
    </source>
</reference>
<dbReference type="STRING" id="1306947.J120_01815"/>
<dbReference type="eggNOG" id="COG0008">
    <property type="taxonomic scope" value="Bacteria"/>
</dbReference>
<feature type="domain" description="Glutamyl/glutaminyl-tRNA synthetase class Ib catalytic" evidence="11">
    <location>
        <begin position="4"/>
        <end position="307"/>
    </location>
</feature>
<comment type="subunit">
    <text evidence="3 10">Monomer.</text>
</comment>
<dbReference type="PROSITE" id="PS00178">
    <property type="entry name" value="AA_TRNA_LIGASE_I"/>
    <property type="match status" value="1"/>
</dbReference>
<dbReference type="GO" id="GO:0005524">
    <property type="term" value="F:ATP binding"/>
    <property type="evidence" value="ECO:0007669"/>
    <property type="project" value="UniProtKB-UniRule"/>
</dbReference>
<comment type="function">
    <text evidence="10">Catalyzes the attachment of glutamate to tRNA(Glu) in a two-step reaction: glutamate is first activated by ATP to form Glu-AMP and then transferred to the acceptor end of tRNA(Glu).</text>
</comment>
<dbReference type="NCBIfam" id="TIGR00464">
    <property type="entry name" value="gltX_bact"/>
    <property type="match status" value="1"/>
</dbReference>
<evidence type="ECO:0000256" key="5">
    <source>
        <dbReference type="ARBA" id="ARBA00022598"/>
    </source>
</evidence>
<proteinExistence type="inferred from homology"/>
<dbReference type="Pfam" id="PF19269">
    <property type="entry name" value="Anticodon_2"/>
    <property type="match status" value="1"/>
</dbReference>
<dbReference type="PANTHER" id="PTHR43311:SF2">
    <property type="entry name" value="GLUTAMATE--TRNA LIGASE, MITOCHONDRIAL-RELATED"/>
    <property type="match status" value="1"/>
</dbReference>
<protein>
    <recommendedName>
        <fullName evidence="10">Glutamate--tRNA ligase</fullName>
        <ecNumber evidence="10">6.1.1.17</ecNumber>
    </recommendedName>
    <alternativeName>
        <fullName evidence="10">Glutamyl-tRNA synthetase</fullName>
        <shortName evidence="10">GluRS</shortName>
    </alternativeName>
</protein>
<evidence type="ECO:0000256" key="9">
    <source>
        <dbReference type="ARBA" id="ARBA00023146"/>
    </source>
</evidence>
<evidence type="ECO:0000259" key="11">
    <source>
        <dbReference type="Pfam" id="PF00749"/>
    </source>
</evidence>
<evidence type="ECO:0000313" key="14">
    <source>
        <dbReference type="Proteomes" id="UP000032214"/>
    </source>
</evidence>
<dbReference type="PRINTS" id="PR00987">
    <property type="entry name" value="TRNASYNTHGLU"/>
</dbReference>
<comment type="catalytic activity">
    <reaction evidence="10">
        <text>tRNA(Glu) + L-glutamate + ATP = L-glutamyl-tRNA(Glu) + AMP + diphosphate</text>
        <dbReference type="Rhea" id="RHEA:23540"/>
        <dbReference type="Rhea" id="RHEA-COMP:9663"/>
        <dbReference type="Rhea" id="RHEA-COMP:9680"/>
        <dbReference type="ChEBI" id="CHEBI:29985"/>
        <dbReference type="ChEBI" id="CHEBI:30616"/>
        <dbReference type="ChEBI" id="CHEBI:33019"/>
        <dbReference type="ChEBI" id="CHEBI:78442"/>
        <dbReference type="ChEBI" id="CHEBI:78520"/>
        <dbReference type="ChEBI" id="CHEBI:456215"/>
        <dbReference type="EC" id="6.1.1.17"/>
    </reaction>
</comment>
<dbReference type="GO" id="GO:0006424">
    <property type="term" value="P:glutamyl-tRNA aminoacylation"/>
    <property type="evidence" value="ECO:0007669"/>
    <property type="project" value="UniProtKB-UniRule"/>
</dbReference>
<dbReference type="InterPro" id="IPR045462">
    <property type="entry name" value="aa-tRNA-synth_I_cd-bd"/>
</dbReference>
<dbReference type="SUPFAM" id="SSF48163">
    <property type="entry name" value="An anticodon-binding domain of class I aminoacyl-tRNA synthetases"/>
    <property type="match status" value="1"/>
</dbReference>
<dbReference type="PANTHER" id="PTHR43311">
    <property type="entry name" value="GLUTAMATE--TRNA LIGASE"/>
    <property type="match status" value="1"/>
</dbReference>
<dbReference type="Gene3D" id="1.10.10.350">
    <property type="match status" value="1"/>
</dbReference>
<evidence type="ECO:0000256" key="8">
    <source>
        <dbReference type="ARBA" id="ARBA00022917"/>
    </source>
</evidence>
<keyword evidence="14" id="KW-1185">Reference proteome</keyword>
<dbReference type="InterPro" id="IPR020058">
    <property type="entry name" value="Glu/Gln-tRNA-synth_Ib_cat-dom"/>
</dbReference>
<dbReference type="Proteomes" id="UP000032214">
    <property type="component" value="Unassembled WGS sequence"/>
</dbReference>
<dbReference type="InterPro" id="IPR014729">
    <property type="entry name" value="Rossmann-like_a/b/a_fold"/>
</dbReference>
<dbReference type="FunFam" id="3.40.50.620:FF:000007">
    <property type="entry name" value="Glutamate--tRNA ligase"/>
    <property type="match status" value="1"/>
</dbReference>
<feature type="short sequence motif" description="'HIGH' region" evidence="10">
    <location>
        <begin position="10"/>
        <end position="20"/>
    </location>
</feature>
<dbReference type="AlphaFoldDB" id="A0A0D2JF48"/>
<keyword evidence="4 10" id="KW-0963">Cytoplasm</keyword>
<evidence type="ECO:0000256" key="4">
    <source>
        <dbReference type="ARBA" id="ARBA00022490"/>
    </source>
</evidence>
<dbReference type="SUPFAM" id="SSF52374">
    <property type="entry name" value="Nucleotidylyl transferase"/>
    <property type="match status" value="1"/>
</dbReference>
<dbReference type="InterPro" id="IPR000924">
    <property type="entry name" value="Glu/Gln-tRNA-synth"/>
</dbReference>
<sequence length="469" mass="53797">MNTVRVRFAPSPTGHLHIGGLRTALFNVLFAKHMGGTFLLRVEDTDIERSKPEYVASQLASLEWANIVPDEPLVYQLSRINEHKQIINRLLAEGKVYKCYCTENIEYNTHIDNELNDQTFLKYNRTCRSLPIDHISEKPYVIRFALPDQGIIEFNDLIRGPIAFNTHEFDDFIIARSDGTPMYNFVVVADDAFMKITHVIRGEDHISNTPKQILLYQACGYNIPHFAHLPLILGPSGQRLSKRDAATSVTEYKDAGFLPAALINYLVRLGWSHGDQEVFTFQELVNYFSLEQVGKKSGIFDIKKLEWLNGLYMRQSSAHELYNYIRQYIDHLFEERLSTWSTRQIIELIELYKSRTHTLKELINELIAVHDKITQISDDDARSWINENTKEHLKTVQKSFELLETFTQENITAAVKQIALNLSIKLITIAQPIRLALIGKSSGPGVFELCTILGKTKTVERIQELINSL</sequence>
<dbReference type="GO" id="GO:0000049">
    <property type="term" value="F:tRNA binding"/>
    <property type="evidence" value="ECO:0007669"/>
    <property type="project" value="InterPro"/>
</dbReference>
<dbReference type="CDD" id="cd00808">
    <property type="entry name" value="GluRS_core"/>
    <property type="match status" value="1"/>
</dbReference>
<keyword evidence="8 10" id="KW-0648">Protein biosynthesis</keyword>
<organism evidence="13 14">
    <name type="scientific">candidate division TM6 bacterium JCVI TM6SC1</name>
    <dbReference type="NCBI Taxonomy" id="1306947"/>
    <lineage>
        <taxon>Bacteria</taxon>
        <taxon>Candidatus Babelota</taxon>
        <taxon>Vermiphilus</taxon>
    </lineage>
</organism>
<dbReference type="InterPro" id="IPR020751">
    <property type="entry name" value="aa-tRNA-synth_I_codon-bd_sub2"/>
</dbReference>
<evidence type="ECO:0000256" key="10">
    <source>
        <dbReference type="HAMAP-Rule" id="MF_00022"/>
    </source>
</evidence>
<dbReference type="GO" id="GO:0005829">
    <property type="term" value="C:cytosol"/>
    <property type="evidence" value="ECO:0007669"/>
    <property type="project" value="TreeGrafter"/>
</dbReference>
<comment type="subcellular location">
    <subcellularLocation>
        <location evidence="1 10">Cytoplasm</location>
    </subcellularLocation>
</comment>
<dbReference type="HAMAP" id="MF_00022">
    <property type="entry name" value="Glu_tRNA_synth_type1"/>
    <property type="match status" value="1"/>
</dbReference>
<evidence type="ECO:0000256" key="6">
    <source>
        <dbReference type="ARBA" id="ARBA00022741"/>
    </source>
</evidence>
<dbReference type="EC" id="6.1.1.17" evidence="10"/>
<accession>A0A0D2JF48</accession>
<dbReference type="EMBL" id="ARQD01000001">
    <property type="protein sequence ID" value="KIX85656.1"/>
    <property type="molecule type" value="Genomic_DNA"/>
</dbReference>
<dbReference type="InterPro" id="IPR008925">
    <property type="entry name" value="aa_tRNA-synth_I_cd-bd_sf"/>
</dbReference>
<dbReference type="InterPro" id="IPR049940">
    <property type="entry name" value="GluQ/Sye"/>
</dbReference>
<evidence type="ECO:0000256" key="2">
    <source>
        <dbReference type="ARBA" id="ARBA00007894"/>
    </source>
</evidence>
<dbReference type="InterPro" id="IPR001412">
    <property type="entry name" value="aa-tRNA-synth_I_CS"/>
</dbReference>